<dbReference type="Proteomes" id="UP000501600">
    <property type="component" value="Chromosome"/>
</dbReference>
<dbReference type="EMBL" id="CP051217">
    <property type="protein sequence ID" value="QJB68793.1"/>
    <property type="molecule type" value="Genomic_DNA"/>
</dbReference>
<dbReference type="Pfam" id="PF05199">
    <property type="entry name" value="GMC_oxred_C"/>
    <property type="match status" value="1"/>
</dbReference>
<dbReference type="PIRSF" id="PIRSF000137">
    <property type="entry name" value="Alcohol_oxidase"/>
    <property type="match status" value="1"/>
</dbReference>
<dbReference type="PROSITE" id="PS00623">
    <property type="entry name" value="GMC_OXRED_1"/>
    <property type="match status" value="1"/>
</dbReference>
<feature type="domain" description="Glucose-methanol-choline oxidoreductase N-terminal" evidence="7">
    <location>
        <begin position="252"/>
        <end position="266"/>
    </location>
</feature>
<accession>A0A6H2DLD3</accession>
<dbReference type="PANTHER" id="PTHR11552:SF147">
    <property type="entry name" value="CHOLINE DEHYDROGENASE, MITOCHONDRIAL"/>
    <property type="match status" value="1"/>
</dbReference>
<reference evidence="8 9" key="1">
    <citation type="submission" date="2020-04" db="EMBL/GenBank/DDBJ databases">
        <title>Genome sequence for Sphingorhabdus sp. strain M1.</title>
        <authorList>
            <person name="Park S.-J."/>
        </authorList>
    </citation>
    <scope>NUCLEOTIDE SEQUENCE [LARGE SCALE GENOMIC DNA]</scope>
    <source>
        <strain evidence="8 9">JK6</strain>
    </source>
</reference>
<name>A0A6H2DLD3_9SPHN</name>
<comment type="similarity">
    <text evidence="2 5">Belongs to the GMC oxidoreductase family.</text>
</comment>
<evidence type="ECO:0000256" key="5">
    <source>
        <dbReference type="RuleBase" id="RU003968"/>
    </source>
</evidence>
<organism evidence="8 9">
    <name type="scientific">Parasphingorhabdus halotolerans</name>
    <dbReference type="NCBI Taxonomy" id="2725558"/>
    <lineage>
        <taxon>Bacteria</taxon>
        <taxon>Pseudomonadati</taxon>
        <taxon>Pseudomonadota</taxon>
        <taxon>Alphaproteobacteria</taxon>
        <taxon>Sphingomonadales</taxon>
        <taxon>Sphingomonadaceae</taxon>
        <taxon>Parasphingorhabdus</taxon>
    </lineage>
</organism>
<dbReference type="Pfam" id="PF00732">
    <property type="entry name" value="GMC_oxred_N"/>
    <property type="match status" value="1"/>
</dbReference>
<dbReference type="KEGG" id="phao:HF685_05445"/>
<feature type="domain" description="Glucose-methanol-choline oxidoreductase N-terminal" evidence="6">
    <location>
        <begin position="81"/>
        <end position="104"/>
    </location>
</feature>
<sequence length="540" mass="58853">MLEFDYVIIGAGSAGCVLANRLSANPETSVALIEAGKRDTNFMIHMPRGYGKTTAEPGESWHYFSQPEPFIENRQMLLPRGKGLGGSSNINGMIYIRGQRADYDIWSQLGATGWGWDDVLPYFARSSTHAVERSGLYGDGPLWVEQTPERDTTSDAIIAAFNEIGVQTNPDFNGTEQDGVGYFHANIKDGKRWSAAKAYLHPVMDRTNLTVFTEAHAEQITFEGKRANGLRFRDKRGKQQISARHEVILSAGAYQSPQLLQLSGIGPARHLQSLGVEIIADRAQVGANLQDHLIPPMAWKINRGAYSHNNELKAPKVVWHVLRYLLTGRGPMAGPAAEVGAFVKSDPALDRPDIQFHCLPVSGDLEKASAGEKSQLQPHPGLSLAPYFLRPESRGSAMAGSPDPHVPPAIVHNYLQAREDQQVTVKAMKIARMVAATDILKNLIVEETDPGASAQSDEELLAFAQQYGMTGYHPVGTCRMGADENAVVDPQLRVKGVEGLRVIDASVMPRLISGNTHATTVMIAEKASDMILANSQSART</sequence>
<dbReference type="PROSITE" id="PS00624">
    <property type="entry name" value="GMC_OXRED_2"/>
    <property type="match status" value="1"/>
</dbReference>
<dbReference type="Gene3D" id="3.30.560.10">
    <property type="entry name" value="Glucose Oxidase, domain 3"/>
    <property type="match status" value="1"/>
</dbReference>
<evidence type="ECO:0000256" key="1">
    <source>
        <dbReference type="ARBA" id="ARBA00001974"/>
    </source>
</evidence>
<protein>
    <recommendedName>
        <fullName evidence="6 7">Glucose-methanol-choline oxidoreductase N-terminal domain-containing protein</fullName>
    </recommendedName>
</protein>
<evidence type="ECO:0000256" key="3">
    <source>
        <dbReference type="ARBA" id="ARBA00022630"/>
    </source>
</evidence>
<comment type="cofactor">
    <cofactor evidence="1">
        <name>FAD</name>
        <dbReference type="ChEBI" id="CHEBI:57692"/>
    </cofactor>
</comment>
<dbReference type="GO" id="GO:0050660">
    <property type="term" value="F:flavin adenine dinucleotide binding"/>
    <property type="evidence" value="ECO:0007669"/>
    <property type="project" value="InterPro"/>
</dbReference>
<dbReference type="SUPFAM" id="SSF54373">
    <property type="entry name" value="FAD-linked reductases, C-terminal domain"/>
    <property type="match status" value="1"/>
</dbReference>
<evidence type="ECO:0000259" key="7">
    <source>
        <dbReference type="PROSITE" id="PS00624"/>
    </source>
</evidence>
<dbReference type="GO" id="GO:0016614">
    <property type="term" value="F:oxidoreductase activity, acting on CH-OH group of donors"/>
    <property type="evidence" value="ECO:0007669"/>
    <property type="project" value="InterPro"/>
</dbReference>
<proteinExistence type="inferred from homology"/>
<evidence type="ECO:0000256" key="2">
    <source>
        <dbReference type="ARBA" id="ARBA00010790"/>
    </source>
</evidence>
<dbReference type="InterPro" id="IPR036188">
    <property type="entry name" value="FAD/NAD-bd_sf"/>
</dbReference>
<dbReference type="Gene3D" id="3.50.50.60">
    <property type="entry name" value="FAD/NAD(P)-binding domain"/>
    <property type="match status" value="1"/>
</dbReference>
<gene>
    <name evidence="8" type="ORF">HF685_05445</name>
</gene>
<dbReference type="InterPro" id="IPR012132">
    <property type="entry name" value="GMC_OxRdtase"/>
</dbReference>
<dbReference type="AlphaFoldDB" id="A0A6H2DLD3"/>
<dbReference type="InterPro" id="IPR007867">
    <property type="entry name" value="GMC_OxRtase_C"/>
</dbReference>
<dbReference type="PANTHER" id="PTHR11552">
    <property type="entry name" value="GLUCOSE-METHANOL-CHOLINE GMC OXIDOREDUCTASE"/>
    <property type="match status" value="1"/>
</dbReference>
<dbReference type="InterPro" id="IPR000172">
    <property type="entry name" value="GMC_OxRdtase_N"/>
</dbReference>
<keyword evidence="3 5" id="KW-0285">Flavoprotein</keyword>
<dbReference type="SUPFAM" id="SSF51905">
    <property type="entry name" value="FAD/NAD(P)-binding domain"/>
    <property type="match status" value="1"/>
</dbReference>
<evidence type="ECO:0000313" key="8">
    <source>
        <dbReference type="EMBL" id="QJB68793.1"/>
    </source>
</evidence>
<evidence type="ECO:0000256" key="4">
    <source>
        <dbReference type="ARBA" id="ARBA00022827"/>
    </source>
</evidence>
<keyword evidence="4 5" id="KW-0274">FAD</keyword>
<keyword evidence="9" id="KW-1185">Reference proteome</keyword>
<evidence type="ECO:0000259" key="6">
    <source>
        <dbReference type="PROSITE" id="PS00623"/>
    </source>
</evidence>
<evidence type="ECO:0000313" key="9">
    <source>
        <dbReference type="Proteomes" id="UP000501600"/>
    </source>
</evidence>